<proteinExistence type="predicted"/>
<evidence type="ECO:0000313" key="2">
    <source>
        <dbReference type="Proteomes" id="UP001056120"/>
    </source>
</evidence>
<organism evidence="1 2">
    <name type="scientific">Smallanthus sonchifolius</name>
    <dbReference type="NCBI Taxonomy" id="185202"/>
    <lineage>
        <taxon>Eukaryota</taxon>
        <taxon>Viridiplantae</taxon>
        <taxon>Streptophyta</taxon>
        <taxon>Embryophyta</taxon>
        <taxon>Tracheophyta</taxon>
        <taxon>Spermatophyta</taxon>
        <taxon>Magnoliopsida</taxon>
        <taxon>eudicotyledons</taxon>
        <taxon>Gunneridae</taxon>
        <taxon>Pentapetalae</taxon>
        <taxon>asterids</taxon>
        <taxon>campanulids</taxon>
        <taxon>Asterales</taxon>
        <taxon>Asteraceae</taxon>
        <taxon>Asteroideae</taxon>
        <taxon>Heliantheae alliance</taxon>
        <taxon>Millerieae</taxon>
        <taxon>Smallanthus</taxon>
    </lineage>
</organism>
<name>A0ACB9A3T0_9ASTR</name>
<keyword evidence="2" id="KW-1185">Reference proteome</keyword>
<dbReference type="Proteomes" id="UP001056120">
    <property type="component" value="Linkage Group LG25"/>
</dbReference>
<accession>A0ACB9A3T0</accession>
<reference evidence="1 2" key="2">
    <citation type="journal article" date="2022" name="Mol. Ecol. Resour.">
        <title>The genomes of chicory, endive, great burdock and yacon provide insights into Asteraceae paleo-polyploidization history and plant inulin production.</title>
        <authorList>
            <person name="Fan W."/>
            <person name="Wang S."/>
            <person name="Wang H."/>
            <person name="Wang A."/>
            <person name="Jiang F."/>
            <person name="Liu H."/>
            <person name="Zhao H."/>
            <person name="Xu D."/>
            <person name="Zhang Y."/>
        </authorList>
    </citation>
    <scope>NUCLEOTIDE SEQUENCE [LARGE SCALE GENOMIC DNA]</scope>
    <source>
        <strain evidence="2">cv. Yunnan</strain>
        <tissue evidence="1">Leaves</tissue>
    </source>
</reference>
<comment type="caution">
    <text evidence="1">The sequence shown here is derived from an EMBL/GenBank/DDBJ whole genome shotgun (WGS) entry which is preliminary data.</text>
</comment>
<sequence length="144" mass="16075">MPCSTLCTLNSQIIIVSLSVIFDSLRFLTGFHRHRLQMKTVSGKLVSTTPVNLFKSVDILSDFVTSDNGASQSVSAYLSRASAAFNDPAYFEKHRNLKKNRSNQEASTKSDISCKTLEKDEVRKVAGNSMKPESKKRRRTEAVE</sequence>
<evidence type="ECO:0000313" key="1">
    <source>
        <dbReference type="EMBL" id="KAI3704585.1"/>
    </source>
</evidence>
<dbReference type="EMBL" id="CM042042">
    <property type="protein sequence ID" value="KAI3704585.1"/>
    <property type="molecule type" value="Genomic_DNA"/>
</dbReference>
<gene>
    <name evidence="1" type="ORF">L1987_74810</name>
</gene>
<protein>
    <submittedName>
        <fullName evidence="1">Uncharacterized protein</fullName>
    </submittedName>
</protein>
<reference evidence="2" key="1">
    <citation type="journal article" date="2022" name="Mol. Ecol. Resour.">
        <title>The genomes of chicory, endive, great burdock and yacon provide insights into Asteraceae palaeo-polyploidization history and plant inulin production.</title>
        <authorList>
            <person name="Fan W."/>
            <person name="Wang S."/>
            <person name="Wang H."/>
            <person name="Wang A."/>
            <person name="Jiang F."/>
            <person name="Liu H."/>
            <person name="Zhao H."/>
            <person name="Xu D."/>
            <person name="Zhang Y."/>
        </authorList>
    </citation>
    <scope>NUCLEOTIDE SEQUENCE [LARGE SCALE GENOMIC DNA]</scope>
    <source>
        <strain evidence="2">cv. Yunnan</strain>
    </source>
</reference>